<name>A0ABN2MJW0_9PSEU</name>
<protein>
    <submittedName>
        <fullName evidence="1">Uncharacterized protein</fullName>
    </submittedName>
</protein>
<gene>
    <name evidence="1" type="ORF">GCM10009836_03640</name>
</gene>
<sequence>MLHVGSALADLPGPPREWQEQIDRVDGLVEEQHRQAAAWHRTQEQEKRLAHLLDTVQIKGVLLGAATV</sequence>
<dbReference type="EMBL" id="BAAAQK010000001">
    <property type="protein sequence ID" value="GAA1829093.1"/>
    <property type="molecule type" value="Genomic_DNA"/>
</dbReference>
<accession>A0ABN2MJW0</accession>
<reference evidence="1 2" key="1">
    <citation type="journal article" date="2019" name="Int. J. Syst. Evol. Microbiol.">
        <title>The Global Catalogue of Microorganisms (GCM) 10K type strain sequencing project: providing services to taxonomists for standard genome sequencing and annotation.</title>
        <authorList>
            <consortium name="The Broad Institute Genomics Platform"/>
            <consortium name="The Broad Institute Genome Sequencing Center for Infectious Disease"/>
            <person name="Wu L."/>
            <person name="Ma J."/>
        </authorList>
    </citation>
    <scope>NUCLEOTIDE SEQUENCE [LARGE SCALE GENOMIC DNA]</scope>
    <source>
        <strain evidence="1 2">JCM 16009</strain>
    </source>
</reference>
<dbReference type="Proteomes" id="UP001500449">
    <property type="component" value="Unassembled WGS sequence"/>
</dbReference>
<organism evidence="1 2">
    <name type="scientific">Pseudonocardia ailaonensis</name>
    <dbReference type="NCBI Taxonomy" id="367279"/>
    <lineage>
        <taxon>Bacteria</taxon>
        <taxon>Bacillati</taxon>
        <taxon>Actinomycetota</taxon>
        <taxon>Actinomycetes</taxon>
        <taxon>Pseudonocardiales</taxon>
        <taxon>Pseudonocardiaceae</taxon>
        <taxon>Pseudonocardia</taxon>
    </lineage>
</organism>
<evidence type="ECO:0000313" key="2">
    <source>
        <dbReference type="Proteomes" id="UP001500449"/>
    </source>
</evidence>
<evidence type="ECO:0000313" key="1">
    <source>
        <dbReference type="EMBL" id="GAA1829093.1"/>
    </source>
</evidence>
<comment type="caution">
    <text evidence="1">The sequence shown here is derived from an EMBL/GenBank/DDBJ whole genome shotgun (WGS) entry which is preliminary data.</text>
</comment>
<proteinExistence type="predicted"/>
<keyword evidence="2" id="KW-1185">Reference proteome</keyword>